<dbReference type="VEuPathDB" id="FungiDB:MELLADRAFT_124026"/>
<dbReference type="Gene3D" id="2.40.40.10">
    <property type="entry name" value="RlpA-like domain"/>
    <property type="match status" value="1"/>
</dbReference>
<dbReference type="PANTHER" id="PTHR31836:SF28">
    <property type="entry name" value="SRCR DOMAIN-CONTAINING PROTEIN-RELATED"/>
    <property type="match status" value="1"/>
</dbReference>
<feature type="domain" description="RlpA-like protein double-psi beta-barrel" evidence="3">
    <location>
        <begin position="33"/>
        <end position="120"/>
    </location>
</feature>
<dbReference type="AlphaFoldDB" id="F4RZT9"/>
<proteinExistence type="predicted"/>
<sequence>MTTSYKAATSSIAPTTTTYEPKSTPASNPDTFSGRITWYNPSVGIGACGTANSDEDHVLALNSAQYPGQCGKKIKIKGNGKEVSATVMDECPTCGHGDLDLSPAVFKRIAELDVGTLPVTWNFV</sequence>
<dbReference type="Pfam" id="PF03330">
    <property type="entry name" value="DPBB_1"/>
    <property type="match status" value="1"/>
</dbReference>
<dbReference type="InterPro" id="IPR009009">
    <property type="entry name" value="RlpA-like_DPBB"/>
</dbReference>
<dbReference type="Proteomes" id="UP000001072">
    <property type="component" value="Unassembled WGS sequence"/>
</dbReference>
<dbReference type="GeneID" id="18926579"/>
<gene>
    <name evidence="4" type="ORF">MELLADRAFT_124026</name>
</gene>
<dbReference type="eggNOG" id="ENOG502SGAI">
    <property type="taxonomic scope" value="Eukaryota"/>
</dbReference>
<dbReference type="HOGENOM" id="CLU_047639_6_0_1"/>
<feature type="compositionally biased region" description="Low complexity" evidence="2">
    <location>
        <begin position="7"/>
        <end position="18"/>
    </location>
</feature>
<dbReference type="InterPro" id="IPR051477">
    <property type="entry name" value="Expansin_CellWall"/>
</dbReference>
<dbReference type="OrthoDB" id="2499275at2759"/>
<dbReference type="RefSeq" id="XP_007414667.1">
    <property type="nucleotide sequence ID" value="XM_007414605.1"/>
</dbReference>
<organism evidence="5">
    <name type="scientific">Melampsora larici-populina (strain 98AG31 / pathotype 3-4-7)</name>
    <name type="common">Poplar leaf rust fungus</name>
    <dbReference type="NCBI Taxonomy" id="747676"/>
    <lineage>
        <taxon>Eukaryota</taxon>
        <taxon>Fungi</taxon>
        <taxon>Dikarya</taxon>
        <taxon>Basidiomycota</taxon>
        <taxon>Pucciniomycotina</taxon>
        <taxon>Pucciniomycetes</taxon>
        <taxon>Pucciniales</taxon>
        <taxon>Melampsoraceae</taxon>
        <taxon>Melampsora</taxon>
    </lineage>
</organism>
<evidence type="ECO:0000256" key="2">
    <source>
        <dbReference type="SAM" id="MobiDB-lite"/>
    </source>
</evidence>
<dbReference type="PANTHER" id="PTHR31836">
    <property type="match status" value="1"/>
</dbReference>
<dbReference type="SUPFAM" id="SSF50685">
    <property type="entry name" value="Barwin-like endoglucanases"/>
    <property type="match status" value="1"/>
</dbReference>
<evidence type="ECO:0000313" key="5">
    <source>
        <dbReference type="Proteomes" id="UP000001072"/>
    </source>
</evidence>
<accession>F4RZT9</accession>
<feature type="compositionally biased region" description="Polar residues" evidence="2">
    <location>
        <begin position="19"/>
        <end position="31"/>
    </location>
</feature>
<dbReference type="KEGG" id="mlr:MELLADRAFT_124026"/>
<keyword evidence="1" id="KW-0732">Signal</keyword>
<evidence type="ECO:0000256" key="1">
    <source>
        <dbReference type="ARBA" id="ARBA00022729"/>
    </source>
</evidence>
<protein>
    <recommendedName>
        <fullName evidence="3">RlpA-like protein double-psi beta-barrel domain-containing protein</fullName>
    </recommendedName>
</protein>
<feature type="region of interest" description="Disordered" evidence="2">
    <location>
        <begin position="1"/>
        <end position="31"/>
    </location>
</feature>
<reference evidence="5" key="1">
    <citation type="journal article" date="2011" name="Proc. Natl. Acad. Sci. U.S.A.">
        <title>Obligate biotrophy features unraveled by the genomic analysis of rust fungi.</title>
        <authorList>
            <person name="Duplessis S."/>
            <person name="Cuomo C.A."/>
            <person name="Lin Y.-C."/>
            <person name="Aerts A."/>
            <person name="Tisserant E."/>
            <person name="Veneault-Fourrey C."/>
            <person name="Joly D.L."/>
            <person name="Hacquard S."/>
            <person name="Amselem J."/>
            <person name="Cantarel B.L."/>
            <person name="Chiu R."/>
            <person name="Coutinho P.M."/>
            <person name="Feau N."/>
            <person name="Field M."/>
            <person name="Frey P."/>
            <person name="Gelhaye E."/>
            <person name="Goldberg J."/>
            <person name="Grabherr M.G."/>
            <person name="Kodira C.D."/>
            <person name="Kohler A."/>
            <person name="Kuees U."/>
            <person name="Lindquist E.A."/>
            <person name="Lucas S.M."/>
            <person name="Mago R."/>
            <person name="Mauceli E."/>
            <person name="Morin E."/>
            <person name="Murat C."/>
            <person name="Pangilinan J.L."/>
            <person name="Park R."/>
            <person name="Pearson M."/>
            <person name="Quesneville H."/>
            <person name="Rouhier N."/>
            <person name="Sakthikumar S."/>
            <person name="Salamov A.A."/>
            <person name="Schmutz J."/>
            <person name="Selles B."/>
            <person name="Shapiro H."/>
            <person name="Tanguay P."/>
            <person name="Tuskan G.A."/>
            <person name="Henrissat B."/>
            <person name="Van de Peer Y."/>
            <person name="Rouze P."/>
            <person name="Ellis J.G."/>
            <person name="Dodds P.N."/>
            <person name="Schein J.E."/>
            <person name="Zhong S."/>
            <person name="Hamelin R.C."/>
            <person name="Grigoriev I.V."/>
            <person name="Szabo L.J."/>
            <person name="Martin F."/>
        </authorList>
    </citation>
    <scope>NUCLEOTIDE SEQUENCE [LARGE SCALE GENOMIC DNA]</scope>
    <source>
        <strain evidence="5">98AG31 / pathotype 3-4-7</strain>
    </source>
</reference>
<dbReference type="STRING" id="747676.F4RZT9"/>
<dbReference type="InterPro" id="IPR036908">
    <property type="entry name" value="RlpA-like_sf"/>
</dbReference>
<dbReference type="CDD" id="cd22191">
    <property type="entry name" value="DPBB_RlpA_EXP_N-like"/>
    <property type="match status" value="1"/>
</dbReference>
<evidence type="ECO:0000259" key="3">
    <source>
        <dbReference type="Pfam" id="PF03330"/>
    </source>
</evidence>
<dbReference type="EMBL" id="GL883133">
    <property type="protein sequence ID" value="EGG02130.1"/>
    <property type="molecule type" value="Genomic_DNA"/>
</dbReference>
<keyword evidence="5" id="KW-1185">Reference proteome</keyword>
<name>F4RZT9_MELLP</name>
<evidence type="ECO:0000313" key="4">
    <source>
        <dbReference type="EMBL" id="EGG02130.1"/>
    </source>
</evidence>
<dbReference type="InParanoid" id="F4RZT9"/>